<keyword evidence="1" id="KW-0418">Kinase</keyword>
<organism evidence="1 2">
    <name type="scientific">Geodia barretti</name>
    <name type="common">Barrett's horny sponge</name>
    <dbReference type="NCBI Taxonomy" id="519541"/>
    <lineage>
        <taxon>Eukaryota</taxon>
        <taxon>Metazoa</taxon>
        <taxon>Porifera</taxon>
        <taxon>Demospongiae</taxon>
        <taxon>Heteroscleromorpha</taxon>
        <taxon>Tetractinellida</taxon>
        <taxon>Astrophorina</taxon>
        <taxon>Geodiidae</taxon>
        <taxon>Geodia</taxon>
    </lineage>
</organism>
<dbReference type="GO" id="GO:0016301">
    <property type="term" value="F:kinase activity"/>
    <property type="evidence" value="ECO:0007669"/>
    <property type="project" value="UniProtKB-KW"/>
</dbReference>
<sequence>MEDGLSNDMVNAVAIDGQWVWFATDEGVSRYDMQTNTFATFRSIDGLASDEVSSIAVDGNYVWFGTSEGLNRYDKTIDSWAVRTRKDGLVSKVITTIAVEPEYVWVGTDREINPDPHGWDEDPRFSRGGVSRYHRDTDSWNNYTKSDGLIDSEIATIAVDDDSVWFGTQNEGVSQYNQIDQTFIKTYTKTDLLKSNMITSIRTDGFQGLGSYTIASDSWNSLSNVPYNVRDILCETDGTLWLATDTGLVEYDSQSGREVLHQSRPVREPFLETMVSNVKFDGDYIWFTNWRSSPNGGLVRFHRPTETWRRFTRLDILQSTQKRPMTVLRWTYVDTDAVWFTTDYGILRYDKMTDTWQHFTTDDGLSTNDVDKIAVSEQSVWVIPMIGLELNHYSKATGTWDVVEEEDNREVERIKSLGVDGPNVWFASGRGLTRYNEITREWKDFGPRDGLAGRGGEWITVDDDFIWVARSEWDRSSNRPLSRYDKKTKKWTTFSTNDVLAANTIRRIIATKNDVWILYRPWEDVGVTRYDRRTKEWTTIRSGRGTLELAADEDYLWLAAPNNGLRRFHFASGTWAVFKDLKGLLHNHVGEYGLAVDEDYVWVGTLRGLSRYDKRKESWTPLKALPTLVGRTIRTVDTDERFVWVGTDEGMSRYDKVLGTWKNYRQEGGSENIETHNGHWHEHRRKKKDCLSDDVVSSIVVDEQYVWVGTRDGANRFDKIALRWDQYKTQHGLPANNVTSVSSDGDSIWVGTNSGIGKYPRTADDRNAWITYTSGTEIQPSAVSKEFAESLVTDQIWCITASKKYVWVGTRRGVSRYDIGRDIWKTITVEDGLASDEVSCIAIDGDNVWFGSDRGVTLYNEKTEVWAAYTTENGLASNKVTTIGVDGTEVWIGTYNAGVSRFDQLTNSWTTYTREDGLAHNGILSMAVEHTYVWLGTYRGLSRFDKRTGIWTTFTESYGPEDILR</sequence>
<dbReference type="SUPFAM" id="SSF63825">
    <property type="entry name" value="YWTD domain"/>
    <property type="match status" value="1"/>
</dbReference>
<keyword evidence="2" id="KW-1185">Reference proteome</keyword>
<dbReference type="EMBL" id="CASHTH010003749">
    <property type="protein sequence ID" value="CAI8048800.1"/>
    <property type="molecule type" value="Genomic_DNA"/>
</dbReference>
<evidence type="ECO:0000313" key="1">
    <source>
        <dbReference type="EMBL" id="CAI8048800.1"/>
    </source>
</evidence>
<reference evidence="1" key="1">
    <citation type="submission" date="2023-03" db="EMBL/GenBank/DDBJ databases">
        <authorList>
            <person name="Steffen K."/>
            <person name="Cardenas P."/>
        </authorList>
    </citation>
    <scope>NUCLEOTIDE SEQUENCE</scope>
</reference>
<accession>A0AA35TIC0</accession>
<dbReference type="Gene3D" id="2.130.10.10">
    <property type="entry name" value="YVTN repeat-like/Quinoprotein amine dehydrogenase"/>
    <property type="match status" value="5"/>
</dbReference>
<comment type="caution">
    <text evidence="1">The sequence shown here is derived from an EMBL/GenBank/DDBJ whole genome shotgun (WGS) entry which is preliminary data.</text>
</comment>
<gene>
    <name evidence="1" type="ORF">GBAR_LOCUS26906</name>
</gene>
<evidence type="ECO:0000313" key="2">
    <source>
        <dbReference type="Proteomes" id="UP001174909"/>
    </source>
</evidence>
<dbReference type="AlphaFoldDB" id="A0AA35TIC0"/>
<proteinExistence type="predicted"/>
<keyword evidence="1" id="KW-0808">Transferase</keyword>
<dbReference type="InterPro" id="IPR015943">
    <property type="entry name" value="WD40/YVTN_repeat-like_dom_sf"/>
</dbReference>
<dbReference type="Proteomes" id="UP001174909">
    <property type="component" value="Unassembled WGS sequence"/>
</dbReference>
<name>A0AA35TIC0_GEOBA</name>
<dbReference type="SUPFAM" id="SSF101898">
    <property type="entry name" value="NHL repeat"/>
    <property type="match status" value="1"/>
</dbReference>
<dbReference type="SUPFAM" id="SSF63829">
    <property type="entry name" value="Calcium-dependent phosphotriesterase"/>
    <property type="match status" value="1"/>
</dbReference>
<protein>
    <submittedName>
        <fullName evidence="1">Histidine kinase P4</fullName>
    </submittedName>
</protein>